<dbReference type="EMBL" id="CP012713">
    <property type="protein sequence ID" value="ALF18273.1"/>
    <property type="molecule type" value="Genomic_DNA"/>
</dbReference>
<evidence type="ECO:0000313" key="2">
    <source>
        <dbReference type="Proteomes" id="UP000063147"/>
    </source>
</evidence>
<dbReference type="RefSeq" id="WP_060676499.1">
    <property type="nucleotide sequence ID" value="NZ_CP012713.1"/>
</dbReference>
<accession>A0A0M3USL0</accession>
<protein>
    <submittedName>
        <fullName evidence="1">Uncharacterized protein</fullName>
    </submittedName>
</protein>
<gene>
    <name evidence="1" type="ORF">RN98_08830</name>
</gene>
<name>A0A0M3USL0_9FUSO</name>
<proteinExistence type="predicted"/>
<sequence length="399" mass="47035">MIKLAILTSKNSYEKIKKSLKDIECEVKYIFYNNLYDLENLYLKNAQKYDGIITSGPIGYEIIKNSVELLTPLYHFDISKGDLYKYLFNILKENPKIDFSRVYIDFISPEKKEYWFQDIFKKEEEPIFYKINFSNKNLYETLKNNYTNLKNNKKMDIVLTRISNMVEFLKNEKISFDFLFPSEENIKNTVLEVIKDIKILKSEKKQIIFGKLLLNEISADIEEEIHSISKNCIVKILDKNIEILMIYEDFINSNIALNLKKKLKMNFFSGWGKGNNINEARYNSEKAYKKSKETNFEVVYLVSTNSEIILSEIDDEKKKNIEIIEKLKELNITKQNSEKLIELFRSKEKVSCASLATYLDISERTANRLLLKLEENNLAISNLIKISRGRPKKLYQLLF</sequence>
<dbReference type="OrthoDB" id="84631at2"/>
<reference evidence="1 2" key="1">
    <citation type="submission" date="2015-09" db="EMBL/GenBank/DDBJ databases">
        <authorList>
            <person name="Jackson K.R."/>
            <person name="Lunt B.L."/>
            <person name="Fisher J.N.B."/>
            <person name="Gardner A.V."/>
            <person name="Bailey M.E."/>
            <person name="Deus L.M."/>
            <person name="Earl A.S."/>
            <person name="Gibby P.D."/>
            <person name="Hartmann K.A."/>
            <person name="Liu J.E."/>
            <person name="Manci A.M."/>
            <person name="Nielsen D.A."/>
            <person name="Solomon M.B."/>
            <person name="Breakwell D.P."/>
            <person name="Burnett S.H."/>
            <person name="Grose J.H."/>
        </authorList>
    </citation>
    <scope>NUCLEOTIDE SEQUENCE [LARGE SCALE GENOMIC DNA]</scope>
    <source>
        <strain evidence="1 2">KCOM 1279</strain>
    </source>
</reference>
<dbReference type="AlphaFoldDB" id="A0A0M3USL0"/>
<evidence type="ECO:0000313" key="1">
    <source>
        <dbReference type="EMBL" id="ALF18273.1"/>
    </source>
</evidence>
<dbReference type="PATRIC" id="fig|76859.3.peg.1784"/>
<dbReference type="Proteomes" id="UP000063147">
    <property type="component" value="Chromosome"/>
</dbReference>
<organism evidence="1">
    <name type="scientific">Fusobacterium animalis</name>
    <dbReference type="NCBI Taxonomy" id="76859"/>
    <lineage>
        <taxon>Bacteria</taxon>
        <taxon>Fusobacteriati</taxon>
        <taxon>Fusobacteriota</taxon>
        <taxon>Fusobacteriia</taxon>
        <taxon>Fusobacteriales</taxon>
        <taxon>Fusobacteriaceae</taxon>
        <taxon>Fusobacterium</taxon>
    </lineage>
</organism>